<dbReference type="PANTHER" id="PTHR13136:SF11">
    <property type="entry name" value="TESTIS-EXPRESSED PROTEIN 30"/>
    <property type="match status" value="1"/>
</dbReference>
<keyword evidence="2" id="KW-0378">Hydrolase</keyword>
<sequence>MTEPQLIFNRAGDNAPLLVLAHGAGAPMDSVFMEQITTELVALQVSVARFEFPYMRQRREGGSKRPPDRQPVLIDTWRQVLQQFDATGEGDVFIGGKSMGGRMAAITSAEQKVKGVICFGYPFHPPAKLEKLRLEPLAQSPCPLLIVQGTRDKLGSRDDAASYSLPQHLQIEWLEDGDHDLKPRVKSGFTHAQHIHTAANKAARFIHSIHAGETL</sequence>
<evidence type="ECO:0000313" key="2">
    <source>
        <dbReference type="EMBL" id="MCP8899169.1"/>
    </source>
</evidence>
<gene>
    <name evidence="2" type="ORF">M6D89_07670</name>
</gene>
<reference evidence="2" key="1">
    <citation type="submission" date="2022-05" db="EMBL/GenBank/DDBJ databases">
        <authorList>
            <person name="Sun H.-N."/>
        </authorList>
    </citation>
    <scope>NUCLEOTIDE SEQUENCE</scope>
    <source>
        <strain evidence="2">HB14</strain>
    </source>
</reference>
<dbReference type="Pfam" id="PF20408">
    <property type="entry name" value="Abhydrolase_11"/>
    <property type="match status" value="1"/>
</dbReference>
<dbReference type="InterPro" id="IPR026555">
    <property type="entry name" value="NSL3/Tex30"/>
</dbReference>
<dbReference type="AlphaFoldDB" id="A0A9X2HY19"/>
<accession>A0A9X2HY19</accession>
<dbReference type="PANTHER" id="PTHR13136">
    <property type="entry name" value="TESTIS DEVELOPMENT PROTEIN PRTD"/>
    <property type="match status" value="1"/>
</dbReference>
<protein>
    <submittedName>
        <fullName evidence="2">Dienelactone hydrolase family protein</fullName>
    </submittedName>
</protein>
<dbReference type="GO" id="GO:0016787">
    <property type="term" value="F:hydrolase activity"/>
    <property type="evidence" value="ECO:0007669"/>
    <property type="project" value="UniProtKB-KW"/>
</dbReference>
<dbReference type="Gene3D" id="3.40.50.1820">
    <property type="entry name" value="alpha/beta hydrolase"/>
    <property type="match status" value="1"/>
</dbReference>
<reference evidence="2" key="2">
    <citation type="submission" date="2023-01" db="EMBL/GenBank/DDBJ databases">
        <title>Gilvimarinus xylanilyticus HB14 isolated from Caulerpa lentillifera aquaculture base in Hainan, China.</title>
        <authorList>
            <person name="Zhang Y.-J."/>
        </authorList>
    </citation>
    <scope>NUCLEOTIDE SEQUENCE</scope>
    <source>
        <strain evidence="2">HB14</strain>
    </source>
</reference>
<proteinExistence type="predicted"/>
<name>A0A9X2HY19_9GAMM</name>
<organism evidence="2 3">
    <name type="scientific">Gilvimarinus xylanilyticus</name>
    <dbReference type="NCBI Taxonomy" id="2944139"/>
    <lineage>
        <taxon>Bacteria</taxon>
        <taxon>Pseudomonadati</taxon>
        <taxon>Pseudomonadota</taxon>
        <taxon>Gammaproteobacteria</taxon>
        <taxon>Cellvibrionales</taxon>
        <taxon>Cellvibrionaceae</taxon>
        <taxon>Gilvimarinus</taxon>
    </lineage>
</organism>
<comment type="caution">
    <text evidence="2">The sequence shown here is derived from an EMBL/GenBank/DDBJ whole genome shotgun (WGS) entry which is preliminary data.</text>
</comment>
<dbReference type="Proteomes" id="UP001139319">
    <property type="component" value="Unassembled WGS sequence"/>
</dbReference>
<dbReference type="SUPFAM" id="SSF53474">
    <property type="entry name" value="alpha/beta-Hydrolases"/>
    <property type="match status" value="1"/>
</dbReference>
<evidence type="ECO:0000259" key="1">
    <source>
        <dbReference type="Pfam" id="PF20408"/>
    </source>
</evidence>
<dbReference type="InterPro" id="IPR029058">
    <property type="entry name" value="AB_hydrolase_fold"/>
</dbReference>
<keyword evidence="3" id="KW-1185">Reference proteome</keyword>
<evidence type="ECO:0000313" key="3">
    <source>
        <dbReference type="Proteomes" id="UP001139319"/>
    </source>
</evidence>
<dbReference type="InterPro" id="IPR046879">
    <property type="entry name" value="KANL3/Tex30_Abhydrolase"/>
</dbReference>
<feature type="domain" description="KANL3/Tex30 alpha/beta hydrolase-like" evidence="1">
    <location>
        <begin position="17"/>
        <end position="206"/>
    </location>
</feature>
<dbReference type="RefSeq" id="WP_253967426.1">
    <property type="nucleotide sequence ID" value="NZ_JAMFTH010000001.1"/>
</dbReference>
<dbReference type="EMBL" id="JAMFTH010000001">
    <property type="protein sequence ID" value="MCP8899169.1"/>
    <property type="molecule type" value="Genomic_DNA"/>
</dbReference>